<dbReference type="RefSeq" id="WP_169857208.1">
    <property type="nucleotide sequence ID" value="NZ_JAAQXV010000003.1"/>
</dbReference>
<dbReference type="Proteomes" id="UP000548707">
    <property type="component" value="Unassembled WGS sequence"/>
</dbReference>
<name>A0AB36CW74_9PSED</name>
<comment type="caution">
    <text evidence="1">The sequence shown here is derived from an EMBL/GenBank/DDBJ whole genome shotgun (WGS) entry which is preliminary data.</text>
</comment>
<organism evidence="1 2">
    <name type="scientific">Pseudomonas mandelii</name>
    <dbReference type="NCBI Taxonomy" id="75612"/>
    <lineage>
        <taxon>Bacteria</taxon>
        <taxon>Pseudomonadati</taxon>
        <taxon>Pseudomonadota</taxon>
        <taxon>Gammaproteobacteria</taxon>
        <taxon>Pseudomonadales</taxon>
        <taxon>Pseudomonadaceae</taxon>
        <taxon>Pseudomonas</taxon>
    </lineage>
</organism>
<sequence length="142" mass="15813">MDRKALKEKLKNLSHAQNSKGELKVSMDDNRINYPADSIEPPDSTFLIFYFGKRESSGALENGIGFLIRRTATGKEITFPGNGGSTVVLIDNDEYYSPKNGTLTVNYDEGQNLAWGSFNIVMETDSNTIELKDGIFSIHEIK</sequence>
<evidence type="ECO:0000313" key="2">
    <source>
        <dbReference type="Proteomes" id="UP000548707"/>
    </source>
</evidence>
<accession>A0AB36CW74</accession>
<protein>
    <submittedName>
        <fullName evidence="1">Uncharacterized protein</fullName>
    </submittedName>
</protein>
<reference evidence="1 2" key="1">
    <citation type="journal article" date="2020" name="Front. Microbiol.">
        <title>Genetic Organization of the aprX-lipA2 Operon Affects the Proteolytic Potential of Pseudomonas Species in Milk.</title>
        <authorList>
            <person name="Maier C."/>
            <person name="Huptas C."/>
            <person name="von Neubeck M."/>
            <person name="Scherer S."/>
            <person name="Wenning M."/>
            <person name="Lucking G."/>
        </authorList>
    </citation>
    <scope>NUCLEOTIDE SEQUENCE [LARGE SCALE GENOMIC DNA]</scope>
    <source>
        <strain evidence="1 2">WS 5114</strain>
    </source>
</reference>
<gene>
    <name evidence="1" type="ORF">HBO26_11515</name>
</gene>
<proteinExistence type="predicted"/>
<dbReference type="EMBL" id="JAAQXV010000003">
    <property type="protein sequence ID" value="NMZ79921.1"/>
    <property type="molecule type" value="Genomic_DNA"/>
</dbReference>
<dbReference type="AlphaFoldDB" id="A0AB36CW74"/>
<evidence type="ECO:0000313" key="1">
    <source>
        <dbReference type="EMBL" id="NMZ79921.1"/>
    </source>
</evidence>